<dbReference type="EMBL" id="JBHTHR010000185">
    <property type="protein sequence ID" value="MFD0801273.1"/>
    <property type="molecule type" value="Genomic_DNA"/>
</dbReference>
<comment type="caution">
    <text evidence="2">The sequence shown here is derived from an EMBL/GenBank/DDBJ whole genome shotgun (WGS) entry which is preliminary data.</text>
</comment>
<reference evidence="3" key="1">
    <citation type="journal article" date="2019" name="Int. J. Syst. Evol. Microbiol.">
        <title>The Global Catalogue of Microorganisms (GCM) 10K type strain sequencing project: providing services to taxonomists for standard genome sequencing and annotation.</title>
        <authorList>
            <consortium name="The Broad Institute Genomics Platform"/>
            <consortium name="The Broad Institute Genome Sequencing Center for Infectious Disease"/>
            <person name="Wu L."/>
            <person name="Ma J."/>
        </authorList>
    </citation>
    <scope>NUCLEOTIDE SEQUENCE [LARGE SCALE GENOMIC DNA]</scope>
    <source>
        <strain evidence="3">CCUG 63369</strain>
    </source>
</reference>
<dbReference type="Proteomes" id="UP001596956">
    <property type="component" value="Unassembled WGS sequence"/>
</dbReference>
<protein>
    <recommendedName>
        <fullName evidence="4">BON domain-containing protein</fullName>
    </recommendedName>
</protein>
<evidence type="ECO:0000256" key="1">
    <source>
        <dbReference type="SAM" id="MobiDB-lite"/>
    </source>
</evidence>
<feature type="region of interest" description="Disordered" evidence="1">
    <location>
        <begin position="49"/>
        <end position="93"/>
    </location>
</feature>
<proteinExistence type="predicted"/>
<organism evidence="2 3">
    <name type="scientific">Streptomonospora algeriensis</name>
    <dbReference type="NCBI Taxonomy" id="995084"/>
    <lineage>
        <taxon>Bacteria</taxon>
        <taxon>Bacillati</taxon>
        <taxon>Actinomycetota</taxon>
        <taxon>Actinomycetes</taxon>
        <taxon>Streptosporangiales</taxon>
        <taxon>Nocardiopsidaceae</taxon>
        <taxon>Streptomonospora</taxon>
    </lineage>
</organism>
<evidence type="ECO:0008006" key="4">
    <source>
        <dbReference type="Google" id="ProtNLM"/>
    </source>
</evidence>
<evidence type="ECO:0000313" key="2">
    <source>
        <dbReference type="EMBL" id="MFD0801273.1"/>
    </source>
</evidence>
<gene>
    <name evidence="2" type="ORF">ACFQZU_08070</name>
</gene>
<sequence length="93" mass="9788">MITNVQTGSIVVSGELVAMSWDTARSGALCAEQQRIGVRGLAHRAVLRPGPEHGRSYARNARTADISRLETEPAAGTPRPKGVVGECPRGIPA</sequence>
<accession>A0ABW3BDD6</accession>
<keyword evidence="3" id="KW-1185">Reference proteome</keyword>
<evidence type="ECO:0000313" key="3">
    <source>
        <dbReference type="Proteomes" id="UP001596956"/>
    </source>
</evidence>
<name>A0ABW3BDD6_9ACTN</name>